<feature type="compositionally biased region" description="Polar residues" evidence="1">
    <location>
        <begin position="658"/>
        <end position="675"/>
    </location>
</feature>
<feature type="compositionally biased region" description="Basic and acidic residues" evidence="1">
    <location>
        <begin position="297"/>
        <end position="307"/>
    </location>
</feature>
<dbReference type="OrthoDB" id="5244050at2759"/>
<feature type="region of interest" description="Disordered" evidence="1">
    <location>
        <begin position="327"/>
        <end position="376"/>
    </location>
</feature>
<keyword evidence="3" id="KW-1185">Reference proteome</keyword>
<protein>
    <submittedName>
        <fullName evidence="2">Uncharacterized protein</fullName>
    </submittedName>
</protein>
<evidence type="ECO:0000313" key="2">
    <source>
        <dbReference type="EMBL" id="USP81448.1"/>
    </source>
</evidence>
<feature type="compositionally biased region" description="Basic and acidic residues" evidence="1">
    <location>
        <begin position="738"/>
        <end position="749"/>
    </location>
</feature>
<feature type="region of interest" description="Disordered" evidence="1">
    <location>
        <begin position="1"/>
        <end position="124"/>
    </location>
</feature>
<feature type="compositionally biased region" description="Low complexity" evidence="1">
    <location>
        <begin position="704"/>
        <end position="722"/>
    </location>
</feature>
<feature type="region of interest" description="Disordered" evidence="1">
    <location>
        <begin position="137"/>
        <end position="311"/>
    </location>
</feature>
<feature type="region of interest" description="Disordered" evidence="1">
    <location>
        <begin position="973"/>
        <end position="999"/>
    </location>
</feature>
<feature type="compositionally biased region" description="Basic and acidic residues" evidence="1">
    <location>
        <begin position="97"/>
        <end position="112"/>
    </location>
</feature>
<feature type="compositionally biased region" description="Acidic residues" evidence="1">
    <location>
        <begin position="976"/>
        <end position="988"/>
    </location>
</feature>
<organism evidence="2 3">
    <name type="scientific">Curvularia clavata</name>
    <dbReference type="NCBI Taxonomy" id="95742"/>
    <lineage>
        <taxon>Eukaryota</taxon>
        <taxon>Fungi</taxon>
        <taxon>Dikarya</taxon>
        <taxon>Ascomycota</taxon>
        <taxon>Pezizomycotina</taxon>
        <taxon>Dothideomycetes</taxon>
        <taxon>Pleosporomycetidae</taxon>
        <taxon>Pleosporales</taxon>
        <taxon>Pleosporineae</taxon>
        <taxon>Pleosporaceae</taxon>
        <taxon>Curvularia</taxon>
    </lineage>
</organism>
<evidence type="ECO:0000313" key="3">
    <source>
        <dbReference type="Proteomes" id="UP001056012"/>
    </source>
</evidence>
<feature type="compositionally biased region" description="Polar residues" evidence="1">
    <location>
        <begin position="163"/>
        <end position="174"/>
    </location>
</feature>
<gene>
    <name evidence="2" type="ORF">yc1106_08722</name>
</gene>
<feature type="compositionally biased region" description="Basic and acidic residues" evidence="1">
    <location>
        <begin position="263"/>
        <end position="273"/>
    </location>
</feature>
<feature type="compositionally biased region" description="Basic residues" evidence="1">
    <location>
        <begin position="832"/>
        <end position="842"/>
    </location>
</feature>
<feature type="compositionally biased region" description="Polar residues" evidence="1">
    <location>
        <begin position="844"/>
        <end position="864"/>
    </location>
</feature>
<dbReference type="AlphaFoldDB" id="A0A9Q8ZIQ3"/>
<dbReference type="EMBL" id="CP089280">
    <property type="protein sequence ID" value="USP81448.1"/>
    <property type="molecule type" value="Genomic_DNA"/>
</dbReference>
<proteinExistence type="predicted"/>
<dbReference type="Proteomes" id="UP001056012">
    <property type="component" value="Chromosome 7"/>
</dbReference>
<sequence>MSRSDRGPKKFSFPLPRRSRTRIQKPLDDEDDTDARSIPPSISGSIRPSRPEEPTSKAHEVLGTSNSLHPSTPTPSLPPPSPGFISVVISETSAGSHVDDWHSVSTADDTRRPPMSRQPSSNVLGRIYSGERKWGFDHSASSHRLHPQTSNSTLRSHYDAKNSPLSISQQTSDSAIRDRALRRGRTPVLTDKGYDGYVANPISPVILDEARKKEHKKGKPARLDLSRLFPKPKDSWDQRHGNAMLSPAKMVNSPAAMSMNSEYFHRSPSRDRTPQATPNKLQKNKPSSRRPSSPVRIVERDEYDNAKVHVRRPPKGVQHWFDALDEDSDENPEEMRQTSAPRAVRAHGSSTRNAPVANASQSTRNSSYGSRSQNMPATYKRDSFALEDIVDLRHLTSPSQYSVNTYHSQTSSRTKESLLAKTNLQDSSVLSFSSSEDEGDSGQFESRNALNRQSVDSTDYTGDIVIGRAQTFDMRSPHRRQHSAGKMSTYSTSTNAATIDIMYTPEPPPLPTHRYSRNRTYSGGRRTSHMRQPSVILEDEDSRPKIAFDEPASPSNRSVMSSRTSASAPQPQTDTSQRFMQVTAEEEALLELMRKKRAAMHKHCGSQASGGEAHKQHGHGKSGPSESSPVRMDTMSRDRTTSSASAPHQPSARGRSAKVNSVVSASQLRDSSISDAWSDRNHSPASRGRSPHFMASHEFSGLHPSSPRSPTPAAGATSPTTTDHPSPLPSPLTPARYVSDRDVDVKVADSDTSNDLDDMPVLDQGVIGAPPESIKSDSSRELGAHRRRRTASSDAEIKFPVPPTSHSFRDLASVSEGSSRPPSIVEPPAPKPQKKTVRHIKPTSKAQPKEYTSTAPNRNPNLSDTADISLIPYLPWPRTAAATNTLTRPSKFLLTILDLAETRNRPCGLWLDAAALLLKLKRAASVTAHVGEATGAAVILALAGPEGGTLRGVEAVVGAGIKARLDSGNVARVWDGEDSGGEGSEDESELHGGVGEVID</sequence>
<name>A0A9Q8ZIQ3_CURCL</name>
<feature type="region of interest" description="Disordered" evidence="1">
    <location>
        <begin position="505"/>
        <end position="578"/>
    </location>
</feature>
<accession>A0A9Q8ZIQ3</accession>
<dbReference type="VEuPathDB" id="FungiDB:yc1106_08722"/>
<feature type="compositionally biased region" description="Basic and acidic residues" evidence="1">
    <location>
        <begin position="49"/>
        <end position="60"/>
    </location>
</feature>
<feature type="compositionally biased region" description="Low complexity" evidence="1">
    <location>
        <begin position="36"/>
        <end position="48"/>
    </location>
</feature>
<feature type="compositionally biased region" description="Polar residues" evidence="1">
    <location>
        <begin position="553"/>
        <end position="578"/>
    </location>
</feature>
<feature type="region of interest" description="Disordered" evidence="1">
    <location>
        <begin position="598"/>
        <end position="864"/>
    </location>
</feature>
<feature type="compositionally biased region" description="Basic and acidic residues" evidence="1">
    <location>
        <begin position="221"/>
        <end position="240"/>
    </location>
</feature>
<feature type="region of interest" description="Disordered" evidence="1">
    <location>
        <begin position="430"/>
        <end position="455"/>
    </location>
</feature>
<evidence type="ECO:0000256" key="1">
    <source>
        <dbReference type="SAM" id="MobiDB-lite"/>
    </source>
</evidence>
<feature type="compositionally biased region" description="Polar residues" evidence="1">
    <location>
        <begin position="348"/>
        <end position="376"/>
    </location>
</feature>
<feature type="compositionally biased region" description="Pro residues" evidence="1">
    <location>
        <begin position="72"/>
        <end position="82"/>
    </location>
</feature>
<feature type="compositionally biased region" description="Basic and acidic residues" evidence="1">
    <location>
        <begin position="774"/>
        <end position="784"/>
    </location>
</feature>
<reference evidence="2" key="1">
    <citation type="submission" date="2021-12" db="EMBL/GenBank/DDBJ databases">
        <title>Curvularia clavata genome.</title>
        <authorList>
            <person name="Cao Y."/>
        </authorList>
    </citation>
    <scope>NUCLEOTIDE SEQUENCE</scope>
    <source>
        <strain evidence="2">Yc1106</strain>
    </source>
</reference>